<dbReference type="OrthoDB" id="9814202at2"/>
<name>A9CX05_HOEPD</name>
<dbReference type="InterPro" id="IPR050706">
    <property type="entry name" value="Cyclic-di-GMP_PDE-like"/>
</dbReference>
<evidence type="ECO:0000313" key="5">
    <source>
        <dbReference type="EMBL" id="EDQ35597.2"/>
    </source>
</evidence>
<gene>
    <name evidence="5" type="ORF">HPDFL43_20422</name>
</gene>
<protein>
    <submittedName>
        <fullName evidence="5">Diguanylate cyclase (GGDEF) domain protein</fullName>
    </submittedName>
</protein>
<dbReference type="NCBIfam" id="TIGR00254">
    <property type="entry name" value="GGDEF"/>
    <property type="match status" value="1"/>
</dbReference>
<organism evidence="5 6">
    <name type="scientific">Hoeflea phototrophica (strain DSM 17068 / NCIMB 14078 / DFL-43)</name>
    <dbReference type="NCBI Taxonomy" id="411684"/>
    <lineage>
        <taxon>Bacteria</taxon>
        <taxon>Pseudomonadati</taxon>
        <taxon>Pseudomonadota</taxon>
        <taxon>Alphaproteobacteria</taxon>
        <taxon>Hyphomicrobiales</taxon>
        <taxon>Rhizobiaceae</taxon>
        <taxon>Hoeflea</taxon>
    </lineage>
</organism>
<sequence length="725" mass="78856">MSGMGPLPGSAMGRVTTTLVVAVALSILITATLGYVKVSELTATNSAIRIDRAARTAVATITHDLKSEFESVLDEEGRPLAVRLKYDNAETALSFRDEHSVLLNEIARVNQGAANLFKFNRQTDGFDRFATTFRKPDGSMPPPMSISAGHPAYASLAAGKPFLGEVPVMGRLRLAYLTPIVSSAGTVEGALAVDVGWVDDLIVARTELGSEMMVTAGLLLLIVAFFGAAFMAWQLEPIRILAGYADDLADNRQSTKVPFKDSKDEFGALALALERLANLQHRLAGIAYTDQITGLGNRSRYLADLEAAVAETRSGSAQWCLLHLDLDNFFQINDAYGPVNGDKLLIMVGEEVKRLAGARAKLARPASDEFTILVDDRPTADEVAWLAESVLEALRQPFHLPCGEVHTCGSIGIVLPGDDAADADTMHLNAELARRKAKANGGNQAVFFTPELNNALQDQLELEGMLRSAIAERELEVHFQPQINPANHQLVGLEALARWTHPEKGPIPPGRFIPIAESSGQIMDLGSLVFDLACAQAAKWRRDGFDFKHISVNVSPMQLGQANFIEMLKSTLERHNLPGETICIEITESVFVDQNEERIARIFAGVHTLGLRLALDDFGSGYSSLGYLNQLPLEQLKVDRCFVSDIDTDTRKQKVLRGILELARGLGFEIVVEGTETLEEVRMVEAMGCDAVQGYYFARPSPASLVPDMVAKIALSRREPPALRA</sequence>
<dbReference type="CDD" id="cd01948">
    <property type="entry name" value="EAL"/>
    <property type="match status" value="1"/>
</dbReference>
<dbReference type="InterPro" id="IPR029787">
    <property type="entry name" value="Nucleotide_cyclase"/>
</dbReference>
<evidence type="ECO:0000259" key="3">
    <source>
        <dbReference type="PROSITE" id="PS50885"/>
    </source>
</evidence>
<proteinExistence type="predicted"/>
<keyword evidence="1" id="KW-0472">Membrane</keyword>
<dbReference type="SMART" id="SM00267">
    <property type="entry name" value="GGDEF"/>
    <property type="match status" value="1"/>
</dbReference>
<dbReference type="GO" id="GO:0071111">
    <property type="term" value="F:cyclic-guanylate-specific phosphodiesterase activity"/>
    <property type="evidence" value="ECO:0007669"/>
    <property type="project" value="InterPro"/>
</dbReference>
<dbReference type="Pfam" id="PF17201">
    <property type="entry name" value="Cache_3-Cache_2"/>
    <property type="match status" value="1"/>
</dbReference>
<dbReference type="Gene3D" id="6.10.340.10">
    <property type="match status" value="1"/>
</dbReference>
<dbReference type="GO" id="GO:0007165">
    <property type="term" value="P:signal transduction"/>
    <property type="evidence" value="ECO:0007669"/>
    <property type="project" value="InterPro"/>
</dbReference>
<comment type="caution">
    <text evidence="5">The sequence shown here is derived from an EMBL/GenBank/DDBJ whole genome shotgun (WGS) entry which is preliminary data.</text>
</comment>
<feature type="domain" description="GGDEF" evidence="4">
    <location>
        <begin position="317"/>
        <end position="450"/>
    </location>
</feature>
<dbReference type="InterPro" id="IPR003660">
    <property type="entry name" value="HAMP_dom"/>
</dbReference>
<dbReference type="InterPro" id="IPR033462">
    <property type="entry name" value="Cache_3-Cache_2"/>
</dbReference>
<dbReference type="SUPFAM" id="SSF141868">
    <property type="entry name" value="EAL domain-like"/>
    <property type="match status" value="1"/>
</dbReference>
<reference evidence="5 6" key="1">
    <citation type="submission" date="2007-10" db="EMBL/GenBank/DDBJ databases">
        <authorList>
            <person name="Wagner-Dobler I."/>
            <person name="Ferriera S."/>
            <person name="Johnson J."/>
            <person name="Kravitz S."/>
            <person name="Beeson K."/>
            <person name="Sutton G."/>
            <person name="Rogers Y.-H."/>
            <person name="Friedman R."/>
            <person name="Frazier M."/>
            <person name="Venter J.C."/>
        </authorList>
    </citation>
    <scope>NUCLEOTIDE SEQUENCE [LARGE SCALE GENOMIC DNA]</scope>
    <source>
        <strain evidence="5 6">DFL-43</strain>
    </source>
</reference>
<dbReference type="Gene3D" id="3.20.20.450">
    <property type="entry name" value="EAL domain"/>
    <property type="match status" value="1"/>
</dbReference>
<dbReference type="RefSeq" id="WP_156970155.1">
    <property type="nucleotide sequence ID" value="NZ_CM002917.1"/>
</dbReference>
<feature type="transmembrane region" description="Helical" evidence="1">
    <location>
        <begin position="12"/>
        <end position="36"/>
    </location>
</feature>
<dbReference type="PROSITE" id="PS50885">
    <property type="entry name" value="HAMP"/>
    <property type="match status" value="1"/>
</dbReference>
<dbReference type="Pfam" id="PF00563">
    <property type="entry name" value="EAL"/>
    <property type="match status" value="1"/>
</dbReference>
<dbReference type="PANTHER" id="PTHR33121:SF70">
    <property type="entry name" value="SIGNALING PROTEIN YKOW"/>
    <property type="match status" value="1"/>
</dbReference>
<dbReference type="HOGENOM" id="CLU_000445_70_56_5"/>
<dbReference type="Proteomes" id="UP000004291">
    <property type="component" value="Chromosome"/>
</dbReference>
<dbReference type="InterPro" id="IPR043128">
    <property type="entry name" value="Rev_trsase/Diguanyl_cyclase"/>
</dbReference>
<dbReference type="STRING" id="411684.HPDFL43_20422"/>
<dbReference type="SUPFAM" id="SSF158472">
    <property type="entry name" value="HAMP domain-like"/>
    <property type="match status" value="1"/>
</dbReference>
<feature type="domain" description="HAMP" evidence="3">
    <location>
        <begin position="232"/>
        <end position="285"/>
    </location>
</feature>
<dbReference type="CDD" id="cd01949">
    <property type="entry name" value="GGDEF"/>
    <property type="match status" value="1"/>
</dbReference>
<feature type="domain" description="EAL" evidence="2">
    <location>
        <begin position="459"/>
        <end position="714"/>
    </location>
</feature>
<dbReference type="InterPro" id="IPR035919">
    <property type="entry name" value="EAL_sf"/>
</dbReference>
<accession>A9CX05</accession>
<evidence type="ECO:0000259" key="4">
    <source>
        <dbReference type="PROSITE" id="PS50887"/>
    </source>
</evidence>
<dbReference type="AlphaFoldDB" id="A9CX05"/>
<keyword evidence="1" id="KW-1133">Transmembrane helix</keyword>
<dbReference type="Pfam" id="PF00672">
    <property type="entry name" value="HAMP"/>
    <property type="match status" value="1"/>
</dbReference>
<feature type="transmembrane region" description="Helical" evidence="1">
    <location>
        <begin position="212"/>
        <end position="233"/>
    </location>
</feature>
<dbReference type="InterPro" id="IPR001633">
    <property type="entry name" value="EAL_dom"/>
</dbReference>
<dbReference type="Pfam" id="PF00990">
    <property type="entry name" value="GGDEF"/>
    <property type="match status" value="1"/>
</dbReference>
<evidence type="ECO:0000313" key="6">
    <source>
        <dbReference type="Proteomes" id="UP000004291"/>
    </source>
</evidence>
<dbReference type="SUPFAM" id="SSF55073">
    <property type="entry name" value="Nucleotide cyclase"/>
    <property type="match status" value="1"/>
</dbReference>
<dbReference type="InterPro" id="IPR000160">
    <property type="entry name" value="GGDEF_dom"/>
</dbReference>
<dbReference type="PROSITE" id="PS50883">
    <property type="entry name" value="EAL"/>
    <property type="match status" value="1"/>
</dbReference>
<keyword evidence="6" id="KW-1185">Reference proteome</keyword>
<dbReference type="SMART" id="SM00304">
    <property type="entry name" value="HAMP"/>
    <property type="match status" value="1"/>
</dbReference>
<dbReference type="SMART" id="SM00052">
    <property type="entry name" value="EAL"/>
    <property type="match status" value="1"/>
</dbReference>
<dbReference type="EMBL" id="ABIA03000001">
    <property type="protein sequence ID" value="EDQ35597.2"/>
    <property type="molecule type" value="Genomic_DNA"/>
</dbReference>
<dbReference type="PROSITE" id="PS50887">
    <property type="entry name" value="GGDEF"/>
    <property type="match status" value="1"/>
</dbReference>
<evidence type="ECO:0000256" key="1">
    <source>
        <dbReference type="SAM" id="Phobius"/>
    </source>
</evidence>
<reference evidence="5 6" key="2">
    <citation type="submission" date="2012-06" db="EMBL/GenBank/DDBJ databases">
        <authorList>
            <person name="Fiebig A."/>
        </authorList>
    </citation>
    <scope>NUCLEOTIDE SEQUENCE [LARGE SCALE GENOMIC DNA]</scope>
    <source>
        <strain evidence="5 6">DFL-43</strain>
    </source>
</reference>
<dbReference type="GO" id="GO:0016020">
    <property type="term" value="C:membrane"/>
    <property type="evidence" value="ECO:0007669"/>
    <property type="project" value="InterPro"/>
</dbReference>
<dbReference type="PANTHER" id="PTHR33121">
    <property type="entry name" value="CYCLIC DI-GMP PHOSPHODIESTERASE PDEF"/>
    <property type="match status" value="1"/>
</dbReference>
<keyword evidence="1" id="KW-0812">Transmembrane</keyword>
<evidence type="ECO:0000259" key="2">
    <source>
        <dbReference type="PROSITE" id="PS50883"/>
    </source>
</evidence>
<dbReference type="eggNOG" id="COG5001">
    <property type="taxonomic scope" value="Bacteria"/>
</dbReference>
<dbReference type="Gene3D" id="3.30.70.270">
    <property type="match status" value="1"/>
</dbReference>